<feature type="signal peptide" evidence="1">
    <location>
        <begin position="1"/>
        <end position="21"/>
    </location>
</feature>
<name>A0A381F6M5_9FLAO</name>
<dbReference type="GeneID" id="303672375"/>
<dbReference type="RefSeq" id="WP_076561359.1">
    <property type="nucleotide sequence ID" value="NZ_CP033929.1"/>
</dbReference>
<dbReference type="EMBL" id="UFVS01000001">
    <property type="protein sequence ID" value="SUX42104.1"/>
    <property type="molecule type" value="Genomic_DNA"/>
</dbReference>
<evidence type="ECO:0000256" key="1">
    <source>
        <dbReference type="SAM" id="SignalP"/>
    </source>
</evidence>
<evidence type="ECO:0000313" key="5">
    <source>
        <dbReference type="Proteomes" id="UP000255231"/>
    </source>
</evidence>
<keyword evidence="1" id="KW-0732">Signal</keyword>
<dbReference type="OrthoDB" id="1150971at2"/>
<dbReference type="EMBL" id="FTMF01000009">
    <property type="protein sequence ID" value="SIQ82697.1"/>
    <property type="molecule type" value="Genomic_DNA"/>
</dbReference>
<organism evidence="3 5">
    <name type="scientific">Chryseobacterium indoltheticum</name>
    <dbReference type="NCBI Taxonomy" id="254"/>
    <lineage>
        <taxon>Bacteria</taxon>
        <taxon>Pseudomonadati</taxon>
        <taxon>Bacteroidota</taxon>
        <taxon>Flavobacteriia</taxon>
        <taxon>Flavobacteriales</taxon>
        <taxon>Weeksellaceae</taxon>
        <taxon>Chryseobacterium group</taxon>
        <taxon>Chryseobacterium</taxon>
    </lineage>
</organism>
<evidence type="ECO:0000313" key="4">
    <source>
        <dbReference type="Proteomes" id="UP000185725"/>
    </source>
</evidence>
<sequence length="216" mass="24899">MKKYILSFALACMSLLSFAQANYEKVMTEKIAKIETCKTPEDFQALANDFQRIAEKETTKWLPNYYAAFAYIQKGRVLMREGKMQELDAVADQAQKFIDAAESVEKENSEIHLLQKMVYSLKMMVNPQERYMTFGMKAQDELNKAEKFNPNNPRVTLIKAEDIYFTPEQYGGSKIKGMELFKAALEKFNSFKPKTSLEPNWGKEEAAYFIGLEKAK</sequence>
<feature type="chain" id="PRO_5016805630" description="Tetratricopeptide repeat protein" evidence="1">
    <location>
        <begin position="22"/>
        <end position="216"/>
    </location>
</feature>
<evidence type="ECO:0000313" key="2">
    <source>
        <dbReference type="EMBL" id="SIQ82697.1"/>
    </source>
</evidence>
<proteinExistence type="predicted"/>
<protein>
    <recommendedName>
        <fullName evidence="6">Tetratricopeptide repeat protein</fullName>
    </recommendedName>
</protein>
<reference evidence="3 5" key="2">
    <citation type="submission" date="2018-06" db="EMBL/GenBank/DDBJ databases">
        <authorList>
            <consortium name="Pathogen Informatics"/>
            <person name="Doyle S."/>
        </authorList>
    </citation>
    <scope>NUCLEOTIDE SEQUENCE [LARGE SCALE GENOMIC DNA]</scope>
    <source>
        <strain evidence="3 5">NCTC13560</strain>
    </source>
</reference>
<gene>
    <name evidence="3" type="ORF">NCTC13560_00919</name>
    <name evidence="2" type="ORF">SAMN05421682_10917</name>
</gene>
<evidence type="ECO:0000313" key="3">
    <source>
        <dbReference type="EMBL" id="SUX42104.1"/>
    </source>
</evidence>
<dbReference type="AlphaFoldDB" id="A0A381F6M5"/>
<evidence type="ECO:0008006" key="6">
    <source>
        <dbReference type="Google" id="ProtNLM"/>
    </source>
</evidence>
<accession>A0A381F6M5</accession>
<dbReference type="KEGG" id="cil:EG358_01585"/>
<dbReference type="Proteomes" id="UP000255231">
    <property type="component" value="Unassembled WGS sequence"/>
</dbReference>
<reference evidence="2 4" key="1">
    <citation type="submission" date="2017-01" db="EMBL/GenBank/DDBJ databases">
        <authorList>
            <person name="Varghese N."/>
            <person name="Submissions S."/>
        </authorList>
    </citation>
    <scope>NUCLEOTIDE SEQUENCE [LARGE SCALE GENOMIC DNA]</scope>
    <source>
        <strain evidence="2 4">ATCC 27950</strain>
    </source>
</reference>
<dbReference type="Proteomes" id="UP000185725">
    <property type="component" value="Unassembled WGS sequence"/>
</dbReference>
<keyword evidence="4" id="KW-1185">Reference proteome</keyword>